<reference evidence="10 11" key="1">
    <citation type="submission" date="2023-08" db="EMBL/GenBank/DDBJ databases">
        <title>Whole genome sequencing of Enterococcus.</title>
        <authorList>
            <person name="Kaptchouang Tchatchouang C.D."/>
            <person name="Ateba C.N."/>
        </authorList>
    </citation>
    <scope>NUCLEOTIDE SEQUENCE [LARGE SCALE GENOMIC DNA]</scope>
    <source>
        <strain evidence="10 11">ENT3_CNKT_NWU</strain>
    </source>
</reference>
<keyword evidence="7" id="KW-0598">Phosphotransferase system</keyword>
<dbReference type="RefSeq" id="WP_047629840.1">
    <property type="nucleotide sequence ID" value="NZ_JAFLJB010000056.1"/>
</dbReference>
<dbReference type="PANTHER" id="PTHR33799:SF1">
    <property type="entry name" value="PTS SYSTEM MANNOSE-SPECIFIC EIIAB COMPONENT-RELATED"/>
    <property type="match status" value="1"/>
</dbReference>
<accession>A0AAJ1SM37</accession>
<dbReference type="CDD" id="cd00006">
    <property type="entry name" value="PTS_IIA_man"/>
    <property type="match status" value="1"/>
</dbReference>
<sequence length="144" mass="15887">MVKVIISGHGDLSLGIVDAFEMIFGHDNEVKAIPFEKGEGLPQVQAKFARETEQLSDGEEILFLVDVYGGTPYNAAAQVVYGRAFADILTGVNLPMVLEAAINKNQLSLVDLVNHLQRVAREGIKCFTEEMNHVQIMDNEEDLL</sequence>
<dbReference type="SUPFAM" id="SSF53062">
    <property type="entry name" value="PTS system fructose IIA component-like"/>
    <property type="match status" value="1"/>
</dbReference>
<dbReference type="PANTHER" id="PTHR33799">
    <property type="entry name" value="PTS PERMEASE-RELATED-RELATED"/>
    <property type="match status" value="1"/>
</dbReference>
<dbReference type="GO" id="GO:0016020">
    <property type="term" value="C:membrane"/>
    <property type="evidence" value="ECO:0007669"/>
    <property type="project" value="InterPro"/>
</dbReference>
<evidence type="ECO:0000256" key="2">
    <source>
        <dbReference type="ARBA" id="ARBA00022448"/>
    </source>
</evidence>
<dbReference type="AlphaFoldDB" id="A0AAJ1SM37"/>
<dbReference type="InterPro" id="IPR013789">
    <property type="entry name" value="PTS_EIIA_man"/>
</dbReference>
<evidence type="ECO:0000256" key="4">
    <source>
        <dbReference type="ARBA" id="ARBA00022553"/>
    </source>
</evidence>
<dbReference type="InterPro" id="IPR004701">
    <property type="entry name" value="PTS_EIIA_man-typ"/>
</dbReference>
<dbReference type="Proteomes" id="UP001238215">
    <property type="component" value="Unassembled WGS sequence"/>
</dbReference>
<dbReference type="GO" id="GO:0005737">
    <property type="term" value="C:cytoplasm"/>
    <property type="evidence" value="ECO:0007669"/>
    <property type="project" value="UniProtKB-SubCell"/>
</dbReference>
<comment type="caution">
    <text evidence="10">The sequence shown here is derived from an EMBL/GenBank/DDBJ whole genome shotgun (WGS) entry which is preliminary data.</text>
</comment>
<evidence type="ECO:0000256" key="3">
    <source>
        <dbReference type="ARBA" id="ARBA00022490"/>
    </source>
</evidence>
<evidence type="ECO:0000256" key="5">
    <source>
        <dbReference type="ARBA" id="ARBA00022597"/>
    </source>
</evidence>
<keyword evidence="4" id="KW-0597">Phosphoprotein</keyword>
<name>A0AAJ1SM37_9ENTE</name>
<dbReference type="GO" id="GO:0016773">
    <property type="term" value="F:phosphotransferase activity, alcohol group as acceptor"/>
    <property type="evidence" value="ECO:0007669"/>
    <property type="project" value="InterPro"/>
</dbReference>
<organism evidence="10 11">
    <name type="scientific">Enterococcus lactis</name>
    <dbReference type="NCBI Taxonomy" id="357441"/>
    <lineage>
        <taxon>Bacteria</taxon>
        <taxon>Bacillati</taxon>
        <taxon>Bacillota</taxon>
        <taxon>Bacilli</taxon>
        <taxon>Lactobacillales</taxon>
        <taxon>Enterococcaceae</taxon>
        <taxon>Enterococcus</taxon>
    </lineage>
</organism>
<dbReference type="EC" id="2.7.1.-" evidence="10"/>
<dbReference type="GO" id="GO:0009401">
    <property type="term" value="P:phosphoenolpyruvate-dependent sugar phosphotransferase system"/>
    <property type="evidence" value="ECO:0007669"/>
    <property type="project" value="UniProtKB-KW"/>
</dbReference>
<keyword evidence="2" id="KW-0813">Transport</keyword>
<protein>
    <submittedName>
        <fullName evidence="10">Mannose/fructose/sorbose PTS transporter subunit IIA</fullName>
        <ecNumber evidence="10">2.7.1.-</ecNumber>
    </submittedName>
</protein>
<evidence type="ECO:0000256" key="6">
    <source>
        <dbReference type="ARBA" id="ARBA00022679"/>
    </source>
</evidence>
<dbReference type="InterPro" id="IPR036662">
    <property type="entry name" value="PTS_EIIA_man-typ_sf"/>
</dbReference>
<dbReference type="InterPro" id="IPR033887">
    <property type="entry name" value="PTS_IIA_man"/>
</dbReference>
<feature type="domain" description="PTS EIIA type-4" evidence="9">
    <location>
        <begin position="1"/>
        <end position="124"/>
    </location>
</feature>
<gene>
    <name evidence="10" type="ORF">RAN64_10870</name>
</gene>
<dbReference type="EMBL" id="JAVBZS010000035">
    <property type="protein sequence ID" value="MDP8590520.1"/>
    <property type="molecule type" value="Genomic_DNA"/>
</dbReference>
<comment type="subcellular location">
    <subcellularLocation>
        <location evidence="1">Cytoplasm</location>
    </subcellularLocation>
</comment>
<evidence type="ECO:0000256" key="1">
    <source>
        <dbReference type="ARBA" id="ARBA00004496"/>
    </source>
</evidence>
<dbReference type="GO" id="GO:0016301">
    <property type="term" value="F:kinase activity"/>
    <property type="evidence" value="ECO:0007669"/>
    <property type="project" value="UniProtKB-KW"/>
</dbReference>
<dbReference type="NCBIfam" id="TIGR00824">
    <property type="entry name" value="EIIA-man"/>
    <property type="match status" value="1"/>
</dbReference>
<proteinExistence type="predicted"/>
<dbReference type="Pfam" id="PF03610">
    <property type="entry name" value="EIIA-man"/>
    <property type="match status" value="1"/>
</dbReference>
<evidence type="ECO:0000256" key="7">
    <source>
        <dbReference type="ARBA" id="ARBA00022683"/>
    </source>
</evidence>
<dbReference type="InterPro" id="IPR051471">
    <property type="entry name" value="Bacterial_PTS_sugar_comp"/>
</dbReference>
<keyword evidence="5" id="KW-0762">Sugar transport</keyword>
<keyword evidence="3" id="KW-0963">Cytoplasm</keyword>
<evidence type="ECO:0000313" key="11">
    <source>
        <dbReference type="Proteomes" id="UP001238215"/>
    </source>
</evidence>
<evidence type="ECO:0000256" key="8">
    <source>
        <dbReference type="ARBA" id="ARBA00022777"/>
    </source>
</evidence>
<dbReference type="PROSITE" id="PS51096">
    <property type="entry name" value="PTS_EIIA_TYPE_4"/>
    <property type="match status" value="1"/>
</dbReference>
<keyword evidence="11" id="KW-1185">Reference proteome</keyword>
<evidence type="ECO:0000259" key="9">
    <source>
        <dbReference type="PROSITE" id="PS51096"/>
    </source>
</evidence>
<dbReference type="Gene3D" id="3.40.50.510">
    <property type="entry name" value="Phosphotransferase system, mannose-type IIA component"/>
    <property type="match status" value="1"/>
</dbReference>
<evidence type="ECO:0000313" key="10">
    <source>
        <dbReference type="EMBL" id="MDP8590520.1"/>
    </source>
</evidence>
<keyword evidence="8" id="KW-0418">Kinase</keyword>
<keyword evidence="6 10" id="KW-0808">Transferase</keyword>